<dbReference type="AlphaFoldDB" id="X1TBS8"/>
<dbReference type="EMBL" id="BARW01009200">
    <property type="protein sequence ID" value="GAI77454.1"/>
    <property type="molecule type" value="Genomic_DNA"/>
</dbReference>
<sequence>MVAEIRDIEYFDPAVGSYILDAPPTLLIGSE</sequence>
<reference evidence="1" key="1">
    <citation type="journal article" date="2014" name="Front. Microbiol.">
        <title>High frequency of phylogenetically diverse reductive dehalogenase-homologous genes in deep subseafloor sedimentary metagenomes.</title>
        <authorList>
            <person name="Kawai M."/>
            <person name="Futagami T."/>
            <person name="Toyoda A."/>
            <person name="Takaki Y."/>
            <person name="Nishi S."/>
            <person name="Hori S."/>
            <person name="Arai W."/>
            <person name="Tsubouchi T."/>
            <person name="Morono Y."/>
            <person name="Uchiyama I."/>
            <person name="Ito T."/>
            <person name="Fujiyama A."/>
            <person name="Inagaki F."/>
            <person name="Takami H."/>
        </authorList>
    </citation>
    <scope>NUCLEOTIDE SEQUENCE</scope>
    <source>
        <strain evidence="1">Expedition CK06-06</strain>
    </source>
</reference>
<feature type="non-terminal residue" evidence="1">
    <location>
        <position position="31"/>
    </location>
</feature>
<comment type="caution">
    <text evidence="1">The sequence shown here is derived from an EMBL/GenBank/DDBJ whole genome shotgun (WGS) entry which is preliminary data.</text>
</comment>
<name>X1TBS8_9ZZZZ</name>
<proteinExistence type="predicted"/>
<organism evidence="1">
    <name type="scientific">marine sediment metagenome</name>
    <dbReference type="NCBI Taxonomy" id="412755"/>
    <lineage>
        <taxon>unclassified sequences</taxon>
        <taxon>metagenomes</taxon>
        <taxon>ecological metagenomes</taxon>
    </lineage>
</organism>
<evidence type="ECO:0000313" key="1">
    <source>
        <dbReference type="EMBL" id="GAI77454.1"/>
    </source>
</evidence>
<protein>
    <submittedName>
        <fullName evidence="1">Uncharacterized protein</fullName>
    </submittedName>
</protein>
<gene>
    <name evidence="1" type="ORF">S12H4_18590</name>
</gene>
<accession>X1TBS8</accession>